<dbReference type="EMBL" id="JAGYWB010000006">
    <property type="protein sequence ID" value="KAI0520373.1"/>
    <property type="molecule type" value="Genomic_DNA"/>
</dbReference>
<dbReference type="SMR" id="A0A8T3BXZ6"/>
<gene>
    <name evidence="1" type="ORF">KFK09_007845</name>
</gene>
<sequence>MWIRYFDKFFNEIYENMIDFSDLSTLNNFFYFYRRINKTEVGELSKKMECGKAV</sequence>
<organism evidence="1 2">
    <name type="scientific">Dendrobium nobile</name>
    <name type="common">Orchid</name>
    <dbReference type="NCBI Taxonomy" id="94219"/>
    <lineage>
        <taxon>Eukaryota</taxon>
        <taxon>Viridiplantae</taxon>
        <taxon>Streptophyta</taxon>
        <taxon>Embryophyta</taxon>
        <taxon>Tracheophyta</taxon>
        <taxon>Spermatophyta</taxon>
        <taxon>Magnoliopsida</taxon>
        <taxon>Liliopsida</taxon>
        <taxon>Asparagales</taxon>
        <taxon>Orchidaceae</taxon>
        <taxon>Epidendroideae</taxon>
        <taxon>Malaxideae</taxon>
        <taxon>Dendrobiinae</taxon>
        <taxon>Dendrobium</taxon>
    </lineage>
</organism>
<accession>A0A8T3BXZ6</accession>
<dbReference type="Proteomes" id="UP000829196">
    <property type="component" value="Unassembled WGS sequence"/>
</dbReference>
<comment type="caution">
    <text evidence="1">The sequence shown here is derived from an EMBL/GenBank/DDBJ whole genome shotgun (WGS) entry which is preliminary data.</text>
</comment>
<proteinExistence type="predicted"/>
<protein>
    <submittedName>
        <fullName evidence="1">Uncharacterized protein</fullName>
    </submittedName>
</protein>
<evidence type="ECO:0000313" key="2">
    <source>
        <dbReference type="Proteomes" id="UP000829196"/>
    </source>
</evidence>
<evidence type="ECO:0000313" key="1">
    <source>
        <dbReference type="EMBL" id="KAI0520373.1"/>
    </source>
</evidence>
<keyword evidence="2" id="KW-1185">Reference proteome</keyword>
<reference evidence="1" key="1">
    <citation type="journal article" date="2022" name="Front. Genet.">
        <title>Chromosome-Scale Assembly of the Dendrobium nobile Genome Provides Insights Into the Molecular Mechanism of the Biosynthesis of the Medicinal Active Ingredient of Dendrobium.</title>
        <authorList>
            <person name="Xu Q."/>
            <person name="Niu S.-C."/>
            <person name="Li K.-L."/>
            <person name="Zheng P.-J."/>
            <person name="Zhang X.-J."/>
            <person name="Jia Y."/>
            <person name="Liu Y."/>
            <person name="Niu Y.-X."/>
            <person name="Yu L.-H."/>
            <person name="Chen D.-F."/>
            <person name="Zhang G.-Q."/>
        </authorList>
    </citation>
    <scope>NUCLEOTIDE SEQUENCE</scope>
    <source>
        <tissue evidence="1">Leaf</tissue>
    </source>
</reference>
<name>A0A8T3BXZ6_DENNO</name>
<dbReference type="AlphaFoldDB" id="A0A8T3BXZ6"/>